<keyword evidence="2" id="KW-0238">DNA-binding</keyword>
<dbReference type="GO" id="GO:0003677">
    <property type="term" value="F:DNA binding"/>
    <property type="evidence" value="ECO:0007669"/>
    <property type="project" value="UniProtKB-KW"/>
</dbReference>
<keyword evidence="1" id="KW-0805">Transcription regulation</keyword>
<gene>
    <name evidence="6" type="ORF">ACAOBT_LOCUS35526</name>
</gene>
<reference evidence="6" key="1">
    <citation type="submission" date="2022-03" db="EMBL/GenBank/DDBJ databases">
        <authorList>
            <person name="Sayadi A."/>
        </authorList>
    </citation>
    <scope>NUCLEOTIDE SEQUENCE</scope>
</reference>
<organism evidence="6 7">
    <name type="scientific">Acanthoscelides obtectus</name>
    <name type="common">Bean weevil</name>
    <name type="synonym">Bruchus obtectus</name>
    <dbReference type="NCBI Taxonomy" id="200917"/>
    <lineage>
        <taxon>Eukaryota</taxon>
        <taxon>Metazoa</taxon>
        <taxon>Ecdysozoa</taxon>
        <taxon>Arthropoda</taxon>
        <taxon>Hexapoda</taxon>
        <taxon>Insecta</taxon>
        <taxon>Pterygota</taxon>
        <taxon>Neoptera</taxon>
        <taxon>Endopterygota</taxon>
        <taxon>Coleoptera</taxon>
        <taxon>Polyphaga</taxon>
        <taxon>Cucujiformia</taxon>
        <taxon>Chrysomeloidea</taxon>
        <taxon>Chrysomelidae</taxon>
        <taxon>Bruchinae</taxon>
        <taxon>Bruchini</taxon>
        <taxon>Acanthoscelides</taxon>
    </lineage>
</organism>
<dbReference type="PANTHER" id="PTHR10245">
    <property type="entry name" value="ENDOTHELIAL DIFFERENTIATION-RELATED FACTOR 1 MULTIPROTEIN BRIDGING FACTOR 1"/>
    <property type="match status" value="1"/>
</dbReference>
<dbReference type="InterPro" id="IPR013729">
    <property type="entry name" value="MBF1_N"/>
</dbReference>
<feature type="region of interest" description="Disordered" evidence="4">
    <location>
        <begin position="552"/>
        <end position="572"/>
    </location>
</feature>
<feature type="region of interest" description="Disordered" evidence="4">
    <location>
        <begin position="119"/>
        <end position="146"/>
    </location>
</feature>
<feature type="region of interest" description="Disordered" evidence="4">
    <location>
        <begin position="199"/>
        <end position="310"/>
    </location>
</feature>
<feature type="compositionally biased region" description="Polar residues" evidence="4">
    <location>
        <begin position="213"/>
        <end position="253"/>
    </location>
</feature>
<dbReference type="GO" id="GO:0006357">
    <property type="term" value="P:regulation of transcription by RNA polymerase II"/>
    <property type="evidence" value="ECO:0007669"/>
    <property type="project" value="UniProtKB-ARBA"/>
</dbReference>
<dbReference type="InterPro" id="IPR010982">
    <property type="entry name" value="Lambda_DNA-bd_dom_sf"/>
</dbReference>
<proteinExistence type="predicted"/>
<evidence type="ECO:0000256" key="2">
    <source>
        <dbReference type="ARBA" id="ARBA00023125"/>
    </source>
</evidence>
<accession>A0A9P0QBP3</accession>
<dbReference type="OrthoDB" id="6427254at2759"/>
<sequence length="952" mass="105431">MYLHDPQNAKNLVTELKFVDIDYSMFKNIKTEPLDELAGIERGYEQYLDQNFVSDEESPSNSEDSMSQDSRPYSLGKNRRIHGATTSQGDSICKTNRNIEQRNTKQALVQFIQKKSGYQQLSEESSHKHTQGKNKNVSGHCSIPATKSTKNHYAEAYASDTKIIKVNSSNQGSTSKLPERNQYSALIGTEITAALSANATSAGKPNQRGGTSGFASRSYPSAASIRTTSKHTVSQDSRLTSNNFSGNSVSNASYRPAVGTQHDTTKFDKPTTNQQDSASSRHSTQHLKRTEYTQPVRNDKITDPQPSTSRKPLLLRVKTPVWLSTADVPQPRGTSSELIIAKSQAVLPQTSKASTAVTPSKQRANILQPKVITLAQHQPCLFQETSLLSTSQNSRQKYLASLVKTTAKEVSLPQPREHQGSSSKSVLRSKAVVSPIPVNVVTLPIPVVPPGSTPRVKTLSILQIVPPRTTNARAVPQPPSVSPHSTTRLTSPPVVQKMTVKRQILDMPQQIAYVTQQEVSHVVARDMTQQELTSAKPQEVSLTLKDMAQQDLQSTSQNIREPSPSNSQTLTEAGTRGMDRLIQAARNFDARQKEKHNITVQKQRIQAGNLQDTQLILQASLEMKCTLQEVGQGQPSSSTQAASLQKDIPIVSPMKTHQILTEIYPWTLEGSRLSTPSPEFAQLVQQITTEVHNPSTLQEDSPVQQIETSPPQLPLEDLMDQLSSLQETDPTSPDINPPRSLPEELFQIENLDHLVSHITQKTNSMPTTPPQESHKLPVEMNLRLQQEISPSPTLLGSSSLHAMEKDHLPPQPICHKTMCVVWTCNYIFQYNTSGSNKQHVTTKNTAKLDRETEELKHETIPLDVGKLIQQGRQAKGLRQKDLATKINEKPQVITDERIASKRVSVSRAPEGLHILTLIKIPYFQYVSIYRGSVNTVSRNLIVVLLSQPLPYP</sequence>
<dbReference type="CDD" id="cd00093">
    <property type="entry name" value="HTH_XRE"/>
    <property type="match status" value="1"/>
</dbReference>
<comment type="caution">
    <text evidence="6">The sequence shown here is derived from an EMBL/GenBank/DDBJ whole genome shotgun (WGS) entry which is preliminary data.</text>
</comment>
<evidence type="ECO:0000313" key="7">
    <source>
        <dbReference type="Proteomes" id="UP001152888"/>
    </source>
</evidence>
<keyword evidence="7" id="KW-1185">Reference proteome</keyword>
<feature type="compositionally biased region" description="Polar residues" evidence="4">
    <location>
        <begin position="270"/>
        <end position="282"/>
    </location>
</feature>
<dbReference type="AlphaFoldDB" id="A0A9P0QBP3"/>
<feature type="domain" description="Multiprotein bridging factor 1 N-terminal" evidence="5">
    <location>
        <begin position="833"/>
        <end position="860"/>
    </location>
</feature>
<feature type="compositionally biased region" description="Low complexity" evidence="4">
    <location>
        <begin position="59"/>
        <end position="70"/>
    </location>
</feature>
<dbReference type="EMBL" id="CAKOFQ010008978">
    <property type="protein sequence ID" value="CAH2016675.1"/>
    <property type="molecule type" value="Genomic_DNA"/>
</dbReference>
<feature type="region of interest" description="Disordered" evidence="4">
    <location>
        <begin position="54"/>
        <end position="91"/>
    </location>
</feature>
<protein>
    <recommendedName>
        <fullName evidence="5">Multiprotein bridging factor 1 N-terminal domain-containing protein</fullName>
    </recommendedName>
</protein>
<name>A0A9P0QBP3_ACAOB</name>
<evidence type="ECO:0000259" key="5">
    <source>
        <dbReference type="Pfam" id="PF08523"/>
    </source>
</evidence>
<evidence type="ECO:0000256" key="4">
    <source>
        <dbReference type="SAM" id="MobiDB-lite"/>
    </source>
</evidence>
<feature type="region of interest" description="Disordered" evidence="4">
    <location>
        <begin position="471"/>
        <end position="491"/>
    </location>
</feature>
<dbReference type="Pfam" id="PF08523">
    <property type="entry name" value="MBF1"/>
    <property type="match status" value="1"/>
</dbReference>
<keyword evidence="3" id="KW-0804">Transcription</keyword>
<evidence type="ECO:0000313" key="6">
    <source>
        <dbReference type="EMBL" id="CAH2016675.1"/>
    </source>
</evidence>
<dbReference type="Proteomes" id="UP001152888">
    <property type="component" value="Unassembled WGS sequence"/>
</dbReference>
<evidence type="ECO:0000256" key="3">
    <source>
        <dbReference type="ARBA" id="ARBA00023163"/>
    </source>
</evidence>
<dbReference type="PANTHER" id="PTHR10245:SF15">
    <property type="entry name" value="ENDOTHELIAL DIFFERENTIATION-RELATED FACTOR 1"/>
    <property type="match status" value="1"/>
</dbReference>
<evidence type="ECO:0000256" key="1">
    <source>
        <dbReference type="ARBA" id="ARBA00023015"/>
    </source>
</evidence>
<dbReference type="Gene3D" id="1.10.260.40">
    <property type="entry name" value="lambda repressor-like DNA-binding domains"/>
    <property type="match status" value="1"/>
</dbReference>
<dbReference type="InterPro" id="IPR001387">
    <property type="entry name" value="Cro/C1-type_HTH"/>
</dbReference>
<dbReference type="GO" id="GO:0005634">
    <property type="term" value="C:nucleus"/>
    <property type="evidence" value="ECO:0007669"/>
    <property type="project" value="TreeGrafter"/>
</dbReference>